<dbReference type="RefSeq" id="WP_174880629.1">
    <property type="nucleotide sequence ID" value="NZ_CADEPK010000221.1"/>
</dbReference>
<keyword evidence="2" id="KW-1185">Reference proteome</keyword>
<sequence length="166" mass="20258">MENRLERLIRENKIRLAKKQLIDDLMKYHEIDISEKEFVDFDSSKKEHKKVYERIRTDKIKSFSFPYDEEKMKAKIDFIFDYFSKYEEKTVMFYPSAFGFYFKSSNQLYLEYPVAISIPLAECKQMVMKLMVEMHDDLIVISREYNFGFVLSENEYSYVSIEYWDH</sequence>
<reference evidence="1 2" key="1">
    <citation type="submission" date="2023-07" db="EMBL/GenBank/DDBJ databases">
        <title>Genomic Encyclopedia of Type Strains, Phase IV (KMG-IV): sequencing the most valuable type-strain genomes for metagenomic binning, comparative biology and taxonomic classification.</title>
        <authorList>
            <person name="Goeker M."/>
        </authorList>
    </citation>
    <scope>NUCLEOTIDE SEQUENCE [LARGE SCALE GENOMIC DNA]</scope>
    <source>
        <strain evidence="1 2">DSM 17723</strain>
    </source>
</reference>
<comment type="caution">
    <text evidence="1">The sequence shown here is derived from an EMBL/GenBank/DDBJ whole genome shotgun (WGS) entry which is preliminary data.</text>
</comment>
<protein>
    <submittedName>
        <fullName evidence="1">Uncharacterized protein</fullName>
    </submittedName>
</protein>
<dbReference type="EMBL" id="JAUSTZ010000012">
    <property type="protein sequence ID" value="MDQ0227939.1"/>
    <property type="molecule type" value="Genomic_DNA"/>
</dbReference>
<organism evidence="1 2">
    <name type="scientific">Metabacillus niabensis</name>
    <dbReference type="NCBI Taxonomy" id="324854"/>
    <lineage>
        <taxon>Bacteria</taxon>
        <taxon>Bacillati</taxon>
        <taxon>Bacillota</taxon>
        <taxon>Bacilli</taxon>
        <taxon>Bacillales</taxon>
        <taxon>Bacillaceae</taxon>
        <taxon>Metabacillus</taxon>
    </lineage>
</organism>
<evidence type="ECO:0000313" key="2">
    <source>
        <dbReference type="Proteomes" id="UP001232245"/>
    </source>
</evidence>
<dbReference type="Proteomes" id="UP001232245">
    <property type="component" value="Unassembled WGS sequence"/>
</dbReference>
<name>A0ABT9Z6Q6_9BACI</name>
<evidence type="ECO:0000313" key="1">
    <source>
        <dbReference type="EMBL" id="MDQ0227939.1"/>
    </source>
</evidence>
<proteinExistence type="predicted"/>
<gene>
    <name evidence="1" type="ORF">J2S02_004286</name>
</gene>
<accession>A0ABT9Z6Q6</accession>